<evidence type="ECO:0008006" key="3">
    <source>
        <dbReference type="Google" id="ProtNLM"/>
    </source>
</evidence>
<organism evidence="1 2">
    <name type="scientific">Paenibacillus gallinarum</name>
    <dbReference type="NCBI Taxonomy" id="2762232"/>
    <lineage>
        <taxon>Bacteria</taxon>
        <taxon>Bacillati</taxon>
        <taxon>Bacillota</taxon>
        <taxon>Bacilli</taxon>
        <taxon>Bacillales</taxon>
        <taxon>Paenibacillaceae</taxon>
        <taxon>Paenibacillus</taxon>
    </lineage>
</organism>
<name>A0ABR8T399_9BACL</name>
<accession>A0ABR8T399</accession>
<proteinExistence type="predicted"/>
<sequence length="294" mass="33825">MLTNFISSEQHLVKGLKSVLDNQELKIYEKMVMIIFKVYQAEYGSVFPDYDTIAAAGSMSKRKAQYVVKDLVDRNEIEKKPRFKEVVGCPVKQTSNLYTVIESSSAVNEMNSTVPINVKDTPEFDIYHAEHAFSAQDASDINFPCAQYAPYNAGFINQDSLDLYTSTDLKEEEDTPNTREHMSELSKYAQYADVVKKMIKFQGTGTICYLQEEFLSCCKYFNLPPRLISKLYPHIESSIQKHHFDSIFRSLEKFTEYLAKNKIHNPISWFKATFSNEDLKVRTEIELMKTGQVS</sequence>
<keyword evidence="2" id="KW-1185">Reference proteome</keyword>
<dbReference type="Gene3D" id="1.10.10.10">
    <property type="entry name" value="Winged helix-like DNA-binding domain superfamily/Winged helix DNA-binding domain"/>
    <property type="match status" value="1"/>
</dbReference>
<dbReference type="EMBL" id="JACSQL010000011">
    <property type="protein sequence ID" value="MBD7970261.1"/>
    <property type="molecule type" value="Genomic_DNA"/>
</dbReference>
<evidence type="ECO:0000313" key="1">
    <source>
        <dbReference type="EMBL" id="MBD7970261.1"/>
    </source>
</evidence>
<protein>
    <recommendedName>
        <fullName evidence="3">Helix-turn-helix domain-containing protein</fullName>
    </recommendedName>
</protein>
<comment type="caution">
    <text evidence="1">The sequence shown here is derived from an EMBL/GenBank/DDBJ whole genome shotgun (WGS) entry which is preliminary data.</text>
</comment>
<reference evidence="1 2" key="1">
    <citation type="submission" date="2020-08" db="EMBL/GenBank/DDBJ databases">
        <title>A Genomic Blueprint of the Chicken Gut Microbiome.</title>
        <authorList>
            <person name="Gilroy R."/>
            <person name="Ravi A."/>
            <person name="Getino M."/>
            <person name="Pursley I."/>
            <person name="Horton D.L."/>
            <person name="Alikhan N.-F."/>
            <person name="Baker D."/>
            <person name="Gharbi K."/>
            <person name="Hall N."/>
            <person name="Watson M."/>
            <person name="Adriaenssens E.M."/>
            <person name="Foster-Nyarko E."/>
            <person name="Jarju S."/>
            <person name="Secka A."/>
            <person name="Antonio M."/>
            <person name="Oren A."/>
            <person name="Chaudhuri R."/>
            <person name="La Ragione R.M."/>
            <person name="Hildebrand F."/>
            <person name="Pallen M.J."/>
        </authorList>
    </citation>
    <scope>NUCLEOTIDE SEQUENCE [LARGE SCALE GENOMIC DNA]</scope>
    <source>
        <strain evidence="1 2">Sa2BVA9</strain>
    </source>
</reference>
<dbReference type="InterPro" id="IPR036388">
    <property type="entry name" value="WH-like_DNA-bd_sf"/>
</dbReference>
<dbReference type="Proteomes" id="UP000608071">
    <property type="component" value="Unassembled WGS sequence"/>
</dbReference>
<evidence type="ECO:0000313" key="2">
    <source>
        <dbReference type="Proteomes" id="UP000608071"/>
    </source>
</evidence>
<dbReference type="RefSeq" id="WP_191803175.1">
    <property type="nucleotide sequence ID" value="NZ_JACSQL010000011.1"/>
</dbReference>
<gene>
    <name evidence="1" type="ORF">H9647_19535</name>
</gene>